<keyword evidence="4" id="KW-0677">Repeat</keyword>
<dbReference type="InterPro" id="IPR000743">
    <property type="entry name" value="Glyco_hydro_28"/>
</dbReference>
<dbReference type="AlphaFoldDB" id="A0A5C3NL45"/>
<evidence type="ECO:0000256" key="2">
    <source>
        <dbReference type="ARBA" id="ARBA00012736"/>
    </source>
</evidence>
<organism evidence="13 14">
    <name type="scientific">Heliocybe sulcata</name>
    <dbReference type="NCBI Taxonomy" id="5364"/>
    <lineage>
        <taxon>Eukaryota</taxon>
        <taxon>Fungi</taxon>
        <taxon>Dikarya</taxon>
        <taxon>Basidiomycota</taxon>
        <taxon>Agaricomycotina</taxon>
        <taxon>Agaricomycetes</taxon>
        <taxon>Gloeophyllales</taxon>
        <taxon>Gloeophyllaceae</taxon>
        <taxon>Heliocybe</taxon>
    </lineage>
</organism>
<dbReference type="GO" id="GO:0004650">
    <property type="term" value="F:polygalacturonase activity"/>
    <property type="evidence" value="ECO:0007669"/>
    <property type="project" value="UniProtKB-EC"/>
</dbReference>
<accession>A0A5C3NL45</accession>
<dbReference type="GO" id="GO:0005576">
    <property type="term" value="C:extracellular region"/>
    <property type="evidence" value="ECO:0007669"/>
    <property type="project" value="TreeGrafter"/>
</dbReference>
<evidence type="ECO:0000256" key="10">
    <source>
        <dbReference type="PROSITE-ProRule" id="PRU10052"/>
    </source>
</evidence>
<keyword evidence="5 11" id="KW-0378">Hydrolase</keyword>
<dbReference type="EC" id="3.2.1.15" evidence="2"/>
<dbReference type="InterPro" id="IPR011050">
    <property type="entry name" value="Pectin_lyase_fold/virulence"/>
</dbReference>
<dbReference type="GO" id="GO:0071555">
    <property type="term" value="P:cell wall organization"/>
    <property type="evidence" value="ECO:0007669"/>
    <property type="project" value="UniProtKB-KW"/>
</dbReference>
<dbReference type="PROSITE" id="PS00502">
    <property type="entry name" value="POLYGALACTURONASE"/>
    <property type="match status" value="1"/>
</dbReference>
<dbReference type="SMART" id="SM00710">
    <property type="entry name" value="PbH1"/>
    <property type="match status" value="7"/>
</dbReference>
<feature type="signal peptide" evidence="12">
    <location>
        <begin position="1"/>
        <end position="18"/>
    </location>
</feature>
<dbReference type="GO" id="GO:0045490">
    <property type="term" value="P:pectin catabolic process"/>
    <property type="evidence" value="ECO:0007669"/>
    <property type="project" value="TreeGrafter"/>
</dbReference>
<keyword evidence="14" id="KW-1185">Reference proteome</keyword>
<evidence type="ECO:0000256" key="6">
    <source>
        <dbReference type="ARBA" id="ARBA00023157"/>
    </source>
</evidence>
<dbReference type="InterPro" id="IPR050434">
    <property type="entry name" value="Glycosyl_hydrlase_28"/>
</dbReference>
<evidence type="ECO:0000313" key="13">
    <source>
        <dbReference type="EMBL" id="TFK54351.1"/>
    </source>
</evidence>
<dbReference type="SUPFAM" id="SSF51126">
    <property type="entry name" value="Pectin lyase-like"/>
    <property type="match status" value="1"/>
</dbReference>
<gene>
    <name evidence="13" type="ORF">OE88DRAFT_1654982</name>
</gene>
<evidence type="ECO:0000256" key="5">
    <source>
        <dbReference type="ARBA" id="ARBA00022801"/>
    </source>
</evidence>
<keyword evidence="8" id="KW-0961">Cell wall biogenesis/degradation</keyword>
<evidence type="ECO:0000256" key="12">
    <source>
        <dbReference type="SAM" id="SignalP"/>
    </source>
</evidence>
<keyword evidence="7 11" id="KW-0326">Glycosidase</keyword>
<feature type="active site" evidence="10">
    <location>
        <position position="226"/>
    </location>
</feature>
<dbReference type="EMBL" id="ML213506">
    <property type="protein sequence ID" value="TFK54351.1"/>
    <property type="molecule type" value="Genomic_DNA"/>
</dbReference>
<evidence type="ECO:0000256" key="9">
    <source>
        <dbReference type="ARBA" id="ARBA00034074"/>
    </source>
</evidence>
<evidence type="ECO:0000256" key="8">
    <source>
        <dbReference type="ARBA" id="ARBA00023316"/>
    </source>
</evidence>
<sequence length="366" mass="37498">MLAKLLVAGLFVSAVVSGVTTRSADCVGTIASLSDVASAQECSTVNIEGFTVPAGEGFTLSLVDGATVNLRGDVLFGNLSWAGPLFTISGNDITFNGNGYRFDGGGPFYWDGLGSNGGITKPRPMLKIKMSGKLSNLYVVNSPAQTFSVSNPGPLVISSVTVDDSQGNYPNSQSNGLAAGHNTDGFDVSTTDLVIENSTVKNQDDCIAINEGSNIVFTNNVCSGGHGISIGSITSDHSVSGVVISNNHIMNEQQAIRIKTDAVASNSTVSNITYIGNTATNLTKFGVLIDQSYPSTLGVPGAGVLISDINFIGAESSISVASGADRVAVNCAVGGCLGTWDWSSLKVSGGKAGPINNFTGIDGFTQ</sequence>
<reference evidence="13 14" key="1">
    <citation type="journal article" date="2019" name="Nat. Ecol. Evol.">
        <title>Megaphylogeny resolves global patterns of mushroom evolution.</title>
        <authorList>
            <person name="Varga T."/>
            <person name="Krizsan K."/>
            <person name="Foldi C."/>
            <person name="Dima B."/>
            <person name="Sanchez-Garcia M."/>
            <person name="Sanchez-Ramirez S."/>
            <person name="Szollosi G.J."/>
            <person name="Szarkandi J.G."/>
            <person name="Papp V."/>
            <person name="Albert L."/>
            <person name="Andreopoulos W."/>
            <person name="Angelini C."/>
            <person name="Antonin V."/>
            <person name="Barry K.W."/>
            <person name="Bougher N.L."/>
            <person name="Buchanan P."/>
            <person name="Buyck B."/>
            <person name="Bense V."/>
            <person name="Catcheside P."/>
            <person name="Chovatia M."/>
            <person name="Cooper J."/>
            <person name="Damon W."/>
            <person name="Desjardin D."/>
            <person name="Finy P."/>
            <person name="Geml J."/>
            <person name="Haridas S."/>
            <person name="Hughes K."/>
            <person name="Justo A."/>
            <person name="Karasinski D."/>
            <person name="Kautmanova I."/>
            <person name="Kiss B."/>
            <person name="Kocsube S."/>
            <person name="Kotiranta H."/>
            <person name="LaButti K.M."/>
            <person name="Lechner B.E."/>
            <person name="Liimatainen K."/>
            <person name="Lipzen A."/>
            <person name="Lukacs Z."/>
            <person name="Mihaltcheva S."/>
            <person name="Morgado L.N."/>
            <person name="Niskanen T."/>
            <person name="Noordeloos M.E."/>
            <person name="Ohm R.A."/>
            <person name="Ortiz-Santana B."/>
            <person name="Ovrebo C."/>
            <person name="Racz N."/>
            <person name="Riley R."/>
            <person name="Savchenko A."/>
            <person name="Shiryaev A."/>
            <person name="Soop K."/>
            <person name="Spirin V."/>
            <person name="Szebenyi C."/>
            <person name="Tomsovsky M."/>
            <person name="Tulloss R.E."/>
            <person name="Uehling J."/>
            <person name="Grigoriev I.V."/>
            <person name="Vagvolgyi C."/>
            <person name="Papp T."/>
            <person name="Martin F.M."/>
            <person name="Miettinen O."/>
            <person name="Hibbett D.S."/>
            <person name="Nagy L.G."/>
        </authorList>
    </citation>
    <scope>NUCLEOTIDE SEQUENCE [LARGE SCALE GENOMIC DNA]</scope>
    <source>
        <strain evidence="13 14">OMC1185</strain>
    </source>
</reference>
<evidence type="ECO:0000313" key="14">
    <source>
        <dbReference type="Proteomes" id="UP000305948"/>
    </source>
</evidence>
<dbReference type="Pfam" id="PF00295">
    <property type="entry name" value="Glyco_hydro_28"/>
    <property type="match status" value="1"/>
</dbReference>
<evidence type="ECO:0000256" key="4">
    <source>
        <dbReference type="ARBA" id="ARBA00022737"/>
    </source>
</evidence>
<dbReference type="Proteomes" id="UP000305948">
    <property type="component" value="Unassembled WGS sequence"/>
</dbReference>
<evidence type="ECO:0000256" key="7">
    <source>
        <dbReference type="ARBA" id="ARBA00023295"/>
    </source>
</evidence>
<evidence type="ECO:0000256" key="3">
    <source>
        <dbReference type="ARBA" id="ARBA00022729"/>
    </source>
</evidence>
<feature type="chain" id="PRO_5022778126" description="endo-polygalacturonase" evidence="12">
    <location>
        <begin position="19"/>
        <end position="366"/>
    </location>
</feature>
<comment type="similarity">
    <text evidence="1 11">Belongs to the glycosyl hydrolase 28 family.</text>
</comment>
<dbReference type="STRING" id="5364.A0A5C3NL45"/>
<dbReference type="Gene3D" id="2.160.20.10">
    <property type="entry name" value="Single-stranded right-handed beta-helix, Pectin lyase-like"/>
    <property type="match status" value="1"/>
</dbReference>
<comment type="catalytic activity">
    <reaction evidence="9">
        <text>(1,4-alpha-D-galacturonosyl)n+m + H2O = (1,4-alpha-D-galacturonosyl)n + (1,4-alpha-D-galacturonosyl)m.</text>
        <dbReference type="EC" id="3.2.1.15"/>
    </reaction>
</comment>
<evidence type="ECO:0000256" key="11">
    <source>
        <dbReference type="RuleBase" id="RU361169"/>
    </source>
</evidence>
<keyword evidence="6" id="KW-1015">Disulfide bond</keyword>
<dbReference type="InterPro" id="IPR006626">
    <property type="entry name" value="PbH1"/>
</dbReference>
<dbReference type="OrthoDB" id="1546079at2759"/>
<protein>
    <recommendedName>
        <fullName evidence="2">endo-polygalacturonase</fullName>
        <ecNumber evidence="2">3.2.1.15</ecNumber>
    </recommendedName>
</protein>
<dbReference type="PANTHER" id="PTHR31884:SF1">
    <property type="entry name" value="POLYGALACTURONASE"/>
    <property type="match status" value="1"/>
</dbReference>
<keyword evidence="3 12" id="KW-0732">Signal</keyword>
<name>A0A5C3NL45_9AGAM</name>
<dbReference type="InterPro" id="IPR012334">
    <property type="entry name" value="Pectin_lyas_fold"/>
</dbReference>
<evidence type="ECO:0000256" key="1">
    <source>
        <dbReference type="ARBA" id="ARBA00008834"/>
    </source>
</evidence>
<proteinExistence type="inferred from homology"/>
<dbReference type="PANTHER" id="PTHR31884">
    <property type="entry name" value="POLYGALACTURONASE"/>
    <property type="match status" value="1"/>
</dbReference>